<name>A0ABX1IXR6_9PSEU</name>
<proteinExistence type="predicted"/>
<reference evidence="1 2" key="1">
    <citation type="submission" date="2020-04" db="EMBL/GenBank/DDBJ databases">
        <title>Novel species.</title>
        <authorList>
            <person name="Teo W.F.A."/>
            <person name="Lipun K."/>
            <person name="Srisuk N."/>
            <person name="Duangmal K."/>
        </authorList>
    </citation>
    <scope>NUCLEOTIDE SEQUENCE [LARGE SCALE GENOMIC DNA]</scope>
    <source>
        <strain evidence="1 2">K13G38</strain>
    </source>
</reference>
<protein>
    <submittedName>
        <fullName evidence="1">Uncharacterized protein</fullName>
    </submittedName>
</protein>
<dbReference type="EMBL" id="JAAXLS010000002">
    <property type="protein sequence ID" value="NKQ52277.1"/>
    <property type="molecule type" value="Genomic_DNA"/>
</dbReference>
<keyword evidence="2" id="KW-1185">Reference proteome</keyword>
<gene>
    <name evidence="1" type="ORF">HFP15_05225</name>
</gene>
<accession>A0ABX1IXR6</accession>
<evidence type="ECO:0000313" key="1">
    <source>
        <dbReference type="EMBL" id="NKQ52277.1"/>
    </source>
</evidence>
<dbReference type="Proteomes" id="UP000715441">
    <property type="component" value="Unassembled WGS sequence"/>
</dbReference>
<evidence type="ECO:0000313" key="2">
    <source>
        <dbReference type="Proteomes" id="UP000715441"/>
    </source>
</evidence>
<sequence length="89" mass="9227">MLIVTCGEHEIDGAVAMSAAACAGLRVKRLAPMSEQLVAALEARPTVVLACREGSAAVAATRVPCRVFGDHPGMAWRRMLELTHAGGAA</sequence>
<organism evidence="1 2">
    <name type="scientific">Amycolatopsis acididurans</name>
    <dbReference type="NCBI Taxonomy" id="2724524"/>
    <lineage>
        <taxon>Bacteria</taxon>
        <taxon>Bacillati</taxon>
        <taxon>Actinomycetota</taxon>
        <taxon>Actinomycetes</taxon>
        <taxon>Pseudonocardiales</taxon>
        <taxon>Pseudonocardiaceae</taxon>
        <taxon>Amycolatopsis</taxon>
    </lineage>
</organism>
<dbReference type="RefSeq" id="WP_168511994.1">
    <property type="nucleotide sequence ID" value="NZ_JAAXLS010000002.1"/>
</dbReference>
<comment type="caution">
    <text evidence="1">The sequence shown here is derived from an EMBL/GenBank/DDBJ whole genome shotgun (WGS) entry which is preliminary data.</text>
</comment>